<evidence type="ECO:0000313" key="4">
    <source>
        <dbReference type="EMBL" id="QUX27055.1"/>
    </source>
</evidence>
<sequence>MHSDDSSSPRVPLPQTEAPFSAASGAGGAQDPTRTPSGPAAPHPRRGGPRPVPPGVEYHRVLAGDKPRIGRGVLAITLLVVGMFAFGVAVAAAAAFVDSLMGRTNPTFGGTDYTPLFHAANLFSIALLIPWSMFLQRWLYGVKGASLHSVLSSFRFDLLGRALLFTGPLWLAVSIALFVLKPQEQVPWSPVSLLSMFALTLVLTPLQGAGEEYGYRGLVFRVAGSWSRGPRTALVVAVLVSSLVFAVVHLSGDLWHNVLFFVIGASMALVTWRTGGIEVSIVWHALNNTLSFLIYILLHADLNAALERSAGTGTIILGIPCVALVVITAVVWWRTRKTGPALTPSSPQPTRT</sequence>
<accession>A0ABX8BZB7</accession>
<keyword evidence="2" id="KW-0812">Transmembrane</keyword>
<feature type="transmembrane region" description="Helical" evidence="2">
    <location>
        <begin position="116"/>
        <end position="135"/>
    </location>
</feature>
<keyword evidence="4" id="KW-0645">Protease</keyword>
<keyword evidence="2" id="KW-1133">Transmembrane helix</keyword>
<keyword evidence="4" id="KW-0378">Hydrolase</keyword>
<feature type="transmembrane region" description="Helical" evidence="2">
    <location>
        <begin position="156"/>
        <end position="179"/>
    </location>
</feature>
<gene>
    <name evidence="4" type="ORF">KGD83_17055</name>
</gene>
<evidence type="ECO:0000313" key="5">
    <source>
        <dbReference type="Proteomes" id="UP000678016"/>
    </source>
</evidence>
<dbReference type="Proteomes" id="UP000678016">
    <property type="component" value="Chromosome"/>
</dbReference>
<dbReference type="InterPro" id="IPR003675">
    <property type="entry name" value="Rce1/LyrA-like_dom"/>
</dbReference>
<evidence type="ECO:0000256" key="1">
    <source>
        <dbReference type="SAM" id="MobiDB-lite"/>
    </source>
</evidence>
<dbReference type="PANTHER" id="PTHR36435:SF1">
    <property type="entry name" value="CAAX AMINO TERMINAL PROTEASE FAMILY PROTEIN"/>
    <property type="match status" value="1"/>
</dbReference>
<feature type="transmembrane region" description="Helical" evidence="2">
    <location>
        <begin position="73"/>
        <end position="96"/>
    </location>
</feature>
<protein>
    <submittedName>
        <fullName evidence="4">CPBP family intramembrane metalloprotease</fullName>
    </submittedName>
</protein>
<organism evidence="4 5">
    <name type="scientific">Nocardiopsis akebiae</name>
    <dbReference type="NCBI Taxonomy" id="2831968"/>
    <lineage>
        <taxon>Bacteria</taxon>
        <taxon>Bacillati</taxon>
        <taxon>Actinomycetota</taxon>
        <taxon>Actinomycetes</taxon>
        <taxon>Streptosporangiales</taxon>
        <taxon>Nocardiopsidaceae</taxon>
        <taxon>Nocardiopsis</taxon>
    </lineage>
</organism>
<feature type="transmembrane region" description="Helical" evidence="2">
    <location>
        <begin position="191"/>
        <end position="210"/>
    </location>
</feature>
<name>A0ABX8BZB7_9ACTN</name>
<dbReference type="EMBL" id="CP074132">
    <property type="protein sequence ID" value="QUX27055.1"/>
    <property type="molecule type" value="Genomic_DNA"/>
</dbReference>
<feature type="transmembrane region" description="Helical" evidence="2">
    <location>
        <begin position="231"/>
        <end position="248"/>
    </location>
</feature>
<feature type="region of interest" description="Disordered" evidence="1">
    <location>
        <begin position="1"/>
        <end position="57"/>
    </location>
</feature>
<proteinExistence type="predicted"/>
<evidence type="ECO:0000259" key="3">
    <source>
        <dbReference type="Pfam" id="PF02517"/>
    </source>
</evidence>
<reference evidence="5" key="1">
    <citation type="submission" date="2021-05" db="EMBL/GenBank/DDBJ databases">
        <title>Direct Submission.</title>
        <authorList>
            <person name="Li K."/>
            <person name="Gao J."/>
        </authorList>
    </citation>
    <scope>NUCLEOTIDE SEQUENCE [LARGE SCALE GENOMIC DNA]</scope>
    <source>
        <strain evidence="5">HDS12</strain>
    </source>
</reference>
<feature type="transmembrane region" description="Helical" evidence="2">
    <location>
        <begin position="310"/>
        <end position="333"/>
    </location>
</feature>
<dbReference type="Pfam" id="PF02517">
    <property type="entry name" value="Rce1-like"/>
    <property type="match status" value="1"/>
</dbReference>
<feature type="domain" description="CAAX prenyl protease 2/Lysostaphin resistance protein A-like" evidence="3">
    <location>
        <begin position="197"/>
        <end position="289"/>
    </location>
</feature>
<dbReference type="InterPro" id="IPR052710">
    <property type="entry name" value="CAAX_protease"/>
</dbReference>
<dbReference type="GO" id="GO:0008237">
    <property type="term" value="F:metallopeptidase activity"/>
    <property type="evidence" value="ECO:0007669"/>
    <property type="project" value="UniProtKB-KW"/>
</dbReference>
<dbReference type="RefSeq" id="WP_212640141.1">
    <property type="nucleotide sequence ID" value="NZ_CP074132.1"/>
</dbReference>
<feature type="transmembrane region" description="Helical" evidence="2">
    <location>
        <begin position="254"/>
        <end position="272"/>
    </location>
</feature>
<evidence type="ECO:0000256" key="2">
    <source>
        <dbReference type="SAM" id="Phobius"/>
    </source>
</evidence>
<keyword evidence="2" id="KW-0472">Membrane</keyword>
<feature type="transmembrane region" description="Helical" evidence="2">
    <location>
        <begin position="279"/>
        <end position="298"/>
    </location>
</feature>
<keyword evidence="4" id="KW-0482">Metalloprotease</keyword>
<dbReference type="PANTHER" id="PTHR36435">
    <property type="entry name" value="SLR1288 PROTEIN"/>
    <property type="match status" value="1"/>
</dbReference>
<keyword evidence="5" id="KW-1185">Reference proteome</keyword>